<comment type="caution">
    <text evidence="1">The sequence shown here is derived from an EMBL/GenBank/DDBJ whole genome shotgun (WGS) entry which is preliminary data.</text>
</comment>
<reference evidence="1 2" key="1">
    <citation type="submission" date="2024-08" db="EMBL/GenBank/DDBJ databases">
        <title>Insights into the chromosomal genome structure of Flemingia macrophylla.</title>
        <authorList>
            <person name="Ding Y."/>
            <person name="Zhao Y."/>
            <person name="Bi W."/>
            <person name="Wu M."/>
            <person name="Zhao G."/>
            <person name="Gong Y."/>
            <person name="Li W."/>
            <person name="Zhang P."/>
        </authorList>
    </citation>
    <scope>NUCLEOTIDE SEQUENCE [LARGE SCALE GENOMIC DNA]</scope>
    <source>
        <strain evidence="1">DYQJB</strain>
        <tissue evidence="1">Leaf</tissue>
    </source>
</reference>
<protein>
    <submittedName>
        <fullName evidence="1">Uncharacterized protein</fullName>
    </submittedName>
</protein>
<keyword evidence="2" id="KW-1185">Reference proteome</keyword>
<organism evidence="1 2">
    <name type="scientific">Flemingia macrophylla</name>
    <dbReference type="NCBI Taxonomy" id="520843"/>
    <lineage>
        <taxon>Eukaryota</taxon>
        <taxon>Viridiplantae</taxon>
        <taxon>Streptophyta</taxon>
        <taxon>Embryophyta</taxon>
        <taxon>Tracheophyta</taxon>
        <taxon>Spermatophyta</taxon>
        <taxon>Magnoliopsida</taxon>
        <taxon>eudicotyledons</taxon>
        <taxon>Gunneridae</taxon>
        <taxon>Pentapetalae</taxon>
        <taxon>rosids</taxon>
        <taxon>fabids</taxon>
        <taxon>Fabales</taxon>
        <taxon>Fabaceae</taxon>
        <taxon>Papilionoideae</taxon>
        <taxon>50 kb inversion clade</taxon>
        <taxon>NPAAA clade</taxon>
        <taxon>indigoferoid/millettioid clade</taxon>
        <taxon>Phaseoleae</taxon>
        <taxon>Flemingia</taxon>
    </lineage>
</organism>
<name>A0ABD1N4F9_9FABA</name>
<sequence length="85" mass="9716">MFESLRKVYEGGIGAVVEHEIDPNVVWEQRVKDVEADQRNSYNCVITTSGHTLPSMRFQELLTMKELTTMKLETSTTNVDNTSQH</sequence>
<dbReference type="Proteomes" id="UP001603857">
    <property type="component" value="Unassembled WGS sequence"/>
</dbReference>
<evidence type="ECO:0000313" key="1">
    <source>
        <dbReference type="EMBL" id="KAL2342982.1"/>
    </source>
</evidence>
<dbReference type="EMBL" id="JBGMDY010000002">
    <property type="protein sequence ID" value="KAL2342982.1"/>
    <property type="molecule type" value="Genomic_DNA"/>
</dbReference>
<proteinExistence type="predicted"/>
<gene>
    <name evidence="1" type="ORF">Fmac_004267</name>
</gene>
<dbReference type="AlphaFoldDB" id="A0ABD1N4F9"/>
<evidence type="ECO:0000313" key="2">
    <source>
        <dbReference type="Proteomes" id="UP001603857"/>
    </source>
</evidence>
<accession>A0ABD1N4F9</accession>